<dbReference type="InterPro" id="IPR036249">
    <property type="entry name" value="Thioredoxin-like_sf"/>
</dbReference>
<sequence>MKYEDYNKARPLALFSLLSLFLLLLAACETAAPNSYEITGELAGDLPQDTRLFLRKQLSDASTIDVDTAVITDGKFVFQGNIEIPELHFIFVEGQQGAIPLVLEEGAIWIEGHKDSLRLVRFGGSPQNEAYSSYLNGARELGERRGSINRDMQQAMMQKDTATMEALREEFFELQSRMNDFEKTFVEEHPDALISALLLSRILQNKTQTVATIKELYNGLTAEIQSSNAGMEIARLVESEGRTAIGSKAPAFSAPTPQGDTLALKDALGKYTLVDFWAGWCRPCRAENPNIVRVYHKYKDRGFTVFGVSLDRNEEQWVQAIEQDGLVWSHVSNVRYFDEIAALYNVRGIPASFLLDENGVIIAKNLRGPALEAKISELLD</sequence>
<dbReference type="InterPro" id="IPR013766">
    <property type="entry name" value="Thioredoxin_domain"/>
</dbReference>
<dbReference type="InterPro" id="IPR000866">
    <property type="entry name" value="AhpC/TSA"/>
</dbReference>
<gene>
    <name evidence="7" type="ORF">SAMN04490243_1939</name>
</gene>
<dbReference type="GO" id="GO:0016491">
    <property type="term" value="F:oxidoreductase activity"/>
    <property type="evidence" value="ECO:0007669"/>
    <property type="project" value="InterPro"/>
</dbReference>
<name>A0A1I6GZK6_9FLAO</name>
<dbReference type="STRING" id="400055.SAMN04490243_1939"/>
<feature type="chain" id="PRO_5011470749" evidence="5">
    <location>
        <begin position="32"/>
        <end position="380"/>
    </location>
</feature>
<evidence type="ECO:0000313" key="7">
    <source>
        <dbReference type="EMBL" id="SFR47547.1"/>
    </source>
</evidence>
<dbReference type="AlphaFoldDB" id="A0A1I6GZK6"/>
<keyword evidence="2" id="KW-0201">Cytochrome c-type biogenesis</keyword>
<keyword evidence="8" id="KW-1185">Reference proteome</keyword>
<evidence type="ECO:0000256" key="3">
    <source>
        <dbReference type="ARBA" id="ARBA00023157"/>
    </source>
</evidence>
<dbReference type="Pfam" id="PF14289">
    <property type="entry name" value="DUF4369"/>
    <property type="match status" value="1"/>
</dbReference>
<dbReference type="GO" id="GO:0016209">
    <property type="term" value="F:antioxidant activity"/>
    <property type="evidence" value="ECO:0007669"/>
    <property type="project" value="InterPro"/>
</dbReference>
<proteinExistence type="predicted"/>
<dbReference type="PROSITE" id="PS51352">
    <property type="entry name" value="THIOREDOXIN_2"/>
    <property type="match status" value="1"/>
</dbReference>
<feature type="domain" description="Thioredoxin" evidence="6">
    <location>
        <begin position="243"/>
        <end position="380"/>
    </location>
</feature>
<protein>
    <submittedName>
        <fullName evidence="7">Thiol-disulfide isomerase or thioredoxin</fullName>
    </submittedName>
</protein>
<dbReference type="InterPro" id="IPR025380">
    <property type="entry name" value="DUF4369"/>
</dbReference>
<reference evidence="7 8" key="1">
    <citation type="submission" date="2016-10" db="EMBL/GenBank/DDBJ databases">
        <authorList>
            <person name="de Groot N.N."/>
        </authorList>
    </citation>
    <scope>NUCLEOTIDE SEQUENCE [LARGE SCALE GENOMIC DNA]</scope>
    <source>
        <strain evidence="7 8">DSM 21019</strain>
    </source>
</reference>
<keyword evidence="4" id="KW-0676">Redox-active center</keyword>
<feature type="signal peptide" evidence="5">
    <location>
        <begin position="1"/>
        <end position="31"/>
    </location>
</feature>
<dbReference type="PROSITE" id="PS51257">
    <property type="entry name" value="PROKAR_LIPOPROTEIN"/>
    <property type="match status" value="1"/>
</dbReference>
<keyword evidence="5" id="KW-0732">Signal</keyword>
<evidence type="ECO:0000256" key="4">
    <source>
        <dbReference type="ARBA" id="ARBA00023284"/>
    </source>
</evidence>
<dbReference type="Pfam" id="PF00578">
    <property type="entry name" value="AhpC-TSA"/>
    <property type="match status" value="1"/>
</dbReference>
<dbReference type="InterPro" id="IPR050553">
    <property type="entry name" value="Thioredoxin_ResA/DsbE_sf"/>
</dbReference>
<dbReference type="RefSeq" id="WP_092982401.1">
    <property type="nucleotide sequence ID" value="NZ_FOYQ01000002.1"/>
</dbReference>
<keyword evidence="3" id="KW-1015">Disulfide bond</keyword>
<keyword evidence="7" id="KW-0413">Isomerase</keyword>
<dbReference type="EMBL" id="FOYQ01000002">
    <property type="protein sequence ID" value="SFR47547.1"/>
    <property type="molecule type" value="Genomic_DNA"/>
</dbReference>
<dbReference type="PANTHER" id="PTHR42852:SF6">
    <property type="entry name" value="THIOL:DISULFIDE INTERCHANGE PROTEIN DSBE"/>
    <property type="match status" value="1"/>
</dbReference>
<dbReference type="PANTHER" id="PTHR42852">
    <property type="entry name" value="THIOL:DISULFIDE INTERCHANGE PROTEIN DSBE"/>
    <property type="match status" value="1"/>
</dbReference>
<dbReference type="SUPFAM" id="SSF52833">
    <property type="entry name" value="Thioredoxin-like"/>
    <property type="match status" value="1"/>
</dbReference>
<evidence type="ECO:0000313" key="8">
    <source>
        <dbReference type="Proteomes" id="UP000199534"/>
    </source>
</evidence>
<dbReference type="OrthoDB" id="1069091at2"/>
<evidence type="ECO:0000256" key="1">
    <source>
        <dbReference type="ARBA" id="ARBA00004196"/>
    </source>
</evidence>
<dbReference type="Proteomes" id="UP000199534">
    <property type="component" value="Unassembled WGS sequence"/>
</dbReference>
<dbReference type="GO" id="GO:0016853">
    <property type="term" value="F:isomerase activity"/>
    <property type="evidence" value="ECO:0007669"/>
    <property type="project" value="UniProtKB-KW"/>
</dbReference>
<accession>A0A1I6GZK6</accession>
<evidence type="ECO:0000256" key="5">
    <source>
        <dbReference type="SAM" id="SignalP"/>
    </source>
</evidence>
<dbReference type="Gene3D" id="3.40.30.10">
    <property type="entry name" value="Glutaredoxin"/>
    <property type="match status" value="1"/>
</dbReference>
<comment type="subcellular location">
    <subcellularLocation>
        <location evidence="1">Cell envelope</location>
    </subcellularLocation>
</comment>
<evidence type="ECO:0000259" key="6">
    <source>
        <dbReference type="PROSITE" id="PS51352"/>
    </source>
</evidence>
<dbReference type="GO" id="GO:0030313">
    <property type="term" value="C:cell envelope"/>
    <property type="evidence" value="ECO:0007669"/>
    <property type="project" value="UniProtKB-SubCell"/>
</dbReference>
<dbReference type="CDD" id="cd02966">
    <property type="entry name" value="TlpA_like_family"/>
    <property type="match status" value="1"/>
</dbReference>
<dbReference type="GO" id="GO:0017004">
    <property type="term" value="P:cytochrome complex assembly"/>
    <property type="evidence" value="ECO:0007669"/>
    <property type="project" value="UniProtKB-KW"/>
</dbReference>
<evidence type="ECO:0000256" key="2">
    <source>
        <dbReference type="ARBA" id="ARBA00022748"/>
    </source>
</evidence>
<organism evidence="7 8">
    <name type="scientific">Robiginitalea myxolifaciens</name>
    <dbReference type="NCBI Taxonomy" id="400055"/>
    <lineage>
        <taxon>Bacteria</taxon>
        <taxon>Pseudomonadati</taxon>
        <taxon>Bacteroidota</taxon>
        <taxon>Flavobacteriia</taxon>
        <taxon>Flavobacteriales</taxon>
        <taxon>Flavobacteriaceae</taxon>
        <taxon>Robiginitalea</taxon>
    </lineage>
</organism>